<reference evidence="1 2" key="1">
    <citation type="submission" date="2018-02" db="EMBL/GenBank/DDBJ databases">
        <authorList>
            <person name="Skraban J."/>
            <person name="Trcek J."/>
        </authorList>
    </citation>
    <scope>NUCLEOTIDE SEQUENCE [LARGE SCALE GENOMIC DNA]</scope>
    <source>
        <strain evidence="1 2">AV446</strain>
    </source>
</reference>
<dbReference type="EMBL" id="PRCW01000140">
    <property type="protein sequence ID" value="PYD46355.1"/>
    <property type="molecule type" value="Genomic_DNA"/>
</dbReference>
<organism evidence="1 2">
    <name type="scientific">Novacetimonas pomaceti</name>
    <dbReference type="NCBI Taxonomy" id="2021998"/>
    <lineage>
        <taxon>Bacteria</taxon>
        <taxon>Pseudomonadati</taxon>
        <taxon>Pseudomonadota</taxon>
        <taxon>Alphaproteobacteria</taxon>
        <taxon>Acetobacterales</taxon>
        <taxon>Acetobacteraceae</taxon>
        <taxon>Novacetimonas</taxon>
    </lineage>
</organism>
<proteinExistence type="predicted"/>
<evidence type="ECO:0000313" key="2">
    <source>
        <dbReference type="Proteomes" id="UP000248116"/>
    </source>
</evidence>
<sequence>MRPYARRITSLREPHIGRVTRLHIYIGLRKCCQALRKLNMLGMTQKHLSYLNQRHAELAAAHRMIPSFPVLRYAIHTNIEPSNIFEVIDGCFHI</sequence>
<accession>A0ABX5NY38</accession>
<comment type="caution">
    <text evidence="1">The sequence shown here is derived from an EMBL/GenBank/DDBJ whole genome shotgun (WGS) entry which is preliminary data.</text>
</comment>
<keyword evidence="2" id="KW-1185">Reference proteome</keyword>
<protein>
    <submittedName>
        <fullName evidence="1">Uncharacterized protein</fullName>
    </submittedName>
</protein>
<evidence type="ECO:0000313" key="1">
    <source>
        <dbReference type="EMBL" id="PYD46355.1"/>
    </source>
</evidence>
<gene>
    <name evidence="1" type="ORF">C3920_15790</name>
</gene>
<dbReference type="Proteomes" id="UP000248116">
    <property type="component" value="Unassembled WGS sequence"/>
</dbReference>
<name>A0ABX5NY38_9PROT</name>